<dbReference type="InterPro" id="IPR026444">
    <property type="entry name" value="Secre_tail"/>
</dbReference>
<evidence type="ECO:0000313" key="5">
    <source>
        <dbReference type="Proteomes" id="UP000231960"/>
    </source>
</evidence>
<evidence type="ECO:0000256" key="1">
    <source>
        <dbReference type="ARBA" id="ARBA00022729"/>
    </source>
</evidence>
<accession>A0A2M9R4L1</accession>
<dbReference type="RefSeq" id="WP_100677367.1">
    <property type="nucleotide sequence ID" value="NZ_NIPO01000001.1"/>
</dbReference>
<protein>
    <recommendedName>
        <fullName evidence="3">Secretion system C-terminal sorting domain-containing protein</fullName>
    </recommendedName>
</protein>
<feature type="chain" id="PRO_5014721898" description="Secretion system C-terminal sorting domain-containing protein" evidence="2">
    <location>
        <begin position="20"/>
        <end position="251"/>
    </location>
</feature>
<evidence type="ECO:0000259" key="3">
    <source>
        <dbReference type="Pfam" id="PF18962"/>
    </source>
</evidence>
<feature type="domain" description="Secretion system C-terminal sorting" evidence="3">
    <location>
        <begin position="177"/>
        <end position="245"/>
    </location>
</feature>
<sequence length="251" mass="28043">MKKFIFSMAAIAFASIVSAQTFSIEHEIMDETTEGTPGNNPTEEAVTMYNHVFNESDAPIENLKWKLEEVDLPAGWALFTFCDNQTCYTQSQVNQFIANDSEVPFFTIAVGESSELKPQIYVPEYADDGVGTVTVKVFFYTDETETEIAEEQTATFIVRKGNVGTEIIDMKDERVAVFPNPGNGQLFLYTDLSLDARSFQVFDLMGRIVLTGNISDETTSVDALSLQTGNYLIKVIDGNENSITTRKWIKK</sequence>
<organism evidence="4 5">
    <name type="scientific">Avrilella dinanensis</name>
    <dbReference type="NCBI Taxonomy" id="2008672"/>
    <lineage>
        <taxon>Bacteria</taxon>
        <taxon>Pseudomonadati</taxon>
        <taxon>Bacteroidota</taxon>
        <taxon>Flavobacteriia</taxon>
        <taxon>Flavobacteriales</taxon>
        <taxon>Flavobacteriaceae</taxon>
        <taxon>Avrilella</taxon>
    </lineage>
</organism>
<feature type="signal peptide" evidence="2">
    <location>
        <begin position="1"/>
        <end position="19"/>
    </location>
</feature>
<name>A0A2M9R4L1_9FLAO</name>
<keyword evidence="5" id="KW-1185">Reference proteome</keyword>
<comment type="caution">
    <text evidence="4">The sequence shown here is derived from an EMBL/GenBank/DDBJ whole genome shotgun (WGS) entry which is preliminary data.</text>
</comment>
<dbReference type="Pfam" id="PF18962">
    <property type="entry name" value="Por_Secre_tail"/>
    <property type="match status" value="1"/>
</dbReference>
<evidence type="ECO:0000313" key="4">
    <source>
        <dbReference type="EMBL" id="PJR03799.1"/>
    </source>
</evidence>
<dbReference type="Proteomes" id="UP000231960">
    <property type="component" value="Unassembled WGS sequence"/>
</dbReference>
<evidence type="ECO:0000256" key="2">
    <source>
        <dbReference type="SAM" id="SignalP"/>
    </source>
</evidence>
<gene>
    <name evidence="4" type="ORF">CDL10_04125</name>
</gene>
<dbReference type="OrthoDB" id="1377410at2"/>
<proteinExistence type="predicted"/>
<dbReference type="NCBIfam" id="TIGR04183">
    <property type="entry name" value="Por_Secre_tail"/>
    <property type="match status" value="1"/>
</dbReference>
<reference evidence="4 5" key="1">
    <citation type="submission" date="2017-06" db="EMBL/GenBank/DDBJ databases">
        <title>Description of Avrilella dinanensis gen. nov. sp. nov.</title>
        <authorList>
            <person name="Leyer C."/>
            <person name="Sassi M."/>
            <person name="Minet J."/>
            <person name="Kayal S."/>
            <person name="Cattoir V."/>
        </authorList>
    </citation>
    <scope>NUCLEOTIDE SEQUENCE [LARGE SCALE GENOMIC DNA]</scope>
    <source>
        <strain evidence="4 5">UR159</strain>
    </source>
</reference>
<dbReference type="AlphaFoldDB" id="A0A2M9R4L1"/>
<dbReference type="EMBL" id="NIPO01000001">
    <property type="protein sequence ID" value="PJR03799.1"/>
    <property type="molecule type" value="Genomic_DNA"/>
</dbReference>
<keyword evidence="1 2" id="KW-0732">Signal</keyword>